<name>A0A2P1PTM4_9GAMM</name>
<dbReference type="Pfam" id="PF26621">
    <property type="entry name" value="DUF8198"/>
    <property type="match status" value="1"/>
</dbReference>
<evidence type="ECO:0000259" key="2">
    <source>
        <dbReference type="Pfam" id="PF26621"/>
    </source>
</evidence>
<dbReference type="Proteomes" id="UP000241074">
    <property type="component" value="Chromosome"/>
</dbReference>
<gene>
    <name evidence="3" type="ORF">C7S18_13770</name>
</gene>
<evidence type="ECO:0000313" key="3">
    <source>
        <dbReference type="EMBL" id="AVP98194.1"/>
    </source>
</evidence>
<dbReference type="KEGG" id="xba:C7S18_13770"/>
<evidence type="ECO:0000256" key="1">
    <source>
        <dbReference type="SAM" id="MobiDB-lite"/>
    </source>
</evidence>
<proteinExistence type="predicted"/>
<dbReference type="InterPro" id="IPR058063">
    <property type="entry name" value="FFLEE_fam"/>
</dbReference>
<dbReference type="AlphaFoldDB" id="A0A2P1PTM4"/>
<reference evidence="3 4" key="2">
    <citation type="submission" date="2018-03" db="EMBL/GenBank/DDBJ databases">
        <authorList>
            <person name="Keele B.F."/>
        </authorList>
    </citation>
    <scope>NUCLEOTIDE SEQUENCE [LARGE SCALE GENOMIC DNA]</scope>
    <source>
        <strain evidence="3 4">D13</strain>
    </source>
</reference>
<evidence type="ECO:0000313" key="4">
    <source>
        <dbReference type="Proteomes" id="UP000241074"/>
    </source>
</evidence>
<protein>
    <recommendedName>
        <fullName evidence="2">DUF8198 domain-containing protein</fullName>
    </recommendedName>
</protein>
<dbReference type="RefSeq" id="WP_106892114.1">
    <property type="nucleotide sequence ID" value="NZ_CP027860.1"/>
</dbReference>
<accession>A0A2P1PTM4</accession>
<reference evidence="3 4" key="1">
    <citation type="submission" date="2018-03" db="EMBL/GenBank/DDBJ databases">
        <title>Ahniella affigens gen. nov., sp. nov., a gammaproteobacterium isolated from sandy soil near a stream.</title>
        <authorList>
            <person name="Ko Y."/>
            <person name="Kim J.-H."/>
        </authorList>
    </citation>
    <scope>NUCLEOTIDE SEQUENCE [LARGE SCALE GENOMIC DNA]</scope>
    <source>
        <strain evidence="3 4">D13</strain>
    </source>
</reference>
<dbReference type="OrthoDB" id="7957365at2"/>
<dbReference type="InterPro" id="IPR058511">
    <property type="entry name" value="DUF8198"/>
</dbReference>
<feature type="region of interest" description="Disordered" evidence="1">
    <location>
        <begin position="229"/>
        <end position="258"/>
    </location>
</feature>
<dbReference type="NCBIfam" id="NF047641">
    <property type="entry name" value="FFLEE_fam"/>
    <property type="match status" value="1"/>
</dbReference>
<sequence>MSRHETGEKLRDTLNALAKARSPDHDERNDAPLLVALKRWQSERLGQSFTGLLADDRYQPAAEFFLSDLYGSGDVSWRDRDVTRVLPTMVRWLPEKALVALNGALELDLISHQQDLLLCEHLPGPSIDTESYARAYRASCDEALRHRQIDLIVDVGRELERLVKVPLILGVLKLARGPARGAGFGQLQSFLERGFAAFRHMGPADHFLRTIEQGERQVMQRLLNQHADPFGFGQTRSKRQAPPNGASGSPRAATPRTT</sequence>
<organism evidence="3 4">
    <name type="scientific">Ahniella affigens</name>
    <dbReference type="NCBI Taxonomy" id="2021234"/>
    <lineage>
        <taxon>Bacteria</taxon>
        <taxon>Pseudomonadati</taxon>
        <taxon>Pseudomonadota</taxon>
        <taxon>Gammaproteobacteria</taxon>
        <taxon>Lysobacterales</taxon>
        <taxon>Rhodanobacteraceae</taxon>
        <taxon>Ahniella</taxon>
    </lineage>
</organism>
<feature type="domain" description="DUF8198" evidence="2">
    <location>
        <begin position="23"/>
        <end position="229"/>
    </location>
</feature>
<dbReference type="EMBL" id="CP027860">
    <property type="protein sequence ID" value="AVP98194.1"/>
    <property type="molecule type" value="Genomic_DNA"/>
</dbReference>
<keyword evidence="4" id="KW-1185">Reference proteome</keyword>